<dbReference type="EMBL" id="JAOPJZ010000004">
    <property type="protein sequence ID" value="MCU4751819.1"/>
    <property type="molecule type" value="Genomic_DNA"/>
</dbReference>
<keyword evidence="3" id="KW-1185">Reference proteome</keyword>
<accession>A0AAP2Z9D4</accession>
<evidence type="ECO:0000313" key="2">
    <source>
        <dbReference type="EMBL" id="MCU4751819.1"/>
    </source>
</evidence>
<dbReference type="Pfam" id="PF26476">
    <property type="entry name" value="DUF8149"/>
    <property type="match status" value="1"/>
</dbReference>
<sequence>MTATEDEARVPVECEACGTRTRVALSELADSIERHNETVHDGEQIAQVDPDLKAQLADLVVEDMGLLEEDG</sequence>
<feature type="domain" description="DUF8149" evidence="1">
    <location>
        <begin position="3"/>
        <end position="70"/>
    </location>
</feature>
<dbReference type="InterPro" id="IPR058462">
    <property type="entry name" value="DUF8149"/>
</dbReference>
<dbReference type="AlphaFoldDB" id="A0AAP2Z9D4"/>
<evidence type="ECO:0000259" key="1">
    <source>
        <dbReference type="Pfam" id="PF26476"/>
    </source>
</evidence>
<name>A0AAP2Z9D4_9EURY</name>
<dbReference type="Proteomes" id="UP001321047">
    <property type="component" value="Unassembled WGS sequence"/>
</dbReference>
<gene>
    <name evidence="2" type="ORF">OB919_07460</name>
</gene>
<dbReference type="RefSeq" id="WP_342807985.1">
    <property type="nucleotide sequence ID" value="NZ_JAOPJZ010000004.1"/>
</dbReference>
<protein>
    <recommendedName>
        <fullName evidence="1">DUF8149 domain-containing protein</fullName>
    </recommendedName>
</protein>
<evidence type="ECO:0000313" key="3">
    <source>
        <dbReference type="Proteomes" id="UP001321047"/>
    </source>
</evidence>
<organism evidence="2 3">
    <name type="scientific">Natronosalvus hydrolyticus</name>
    <dbReference type="NCBI Taxonomy" id="2979988"/>
    <lineage>
        <taxon>Archaea</taxon>
        <taxon>Methanobacteriati</taxon>
        <taxon>Methanobacteriota</taxon>
        <taxon>Stenosarchaea group</taxon>
        <taxon>Halobacteria</taxon>
        <taxon>Halobacteriales</taxon>
        <taxon>Natrialbaceae</taxon>
        <taxon>Natronosalvus</taxon>
    </lineage>
</organism>
<reference evidence="2 3" key="1">
    <citation type="submission" date="2022-09" db="EMBL/GenBank/DDBJ databases">
        <title>Enrichment on poylsaccharides allowed isolation of novel metabolic and taxonomic groups of Haloarchaea.</title>
        <authorList>
            <person name="Sorokin D.Y."/>
            <person name="Elcheninov A.G."/>
            <person name="Khizhniak T.V."/>
            <person name="Kolganova T.V."/>
            <person name="Kublanov I.V."/>
        </authorList>
    </citation>
    <scope>NUCLEOTIDE SEQUENCE [LARGE SCALE GENOMIC DNA]</scope>
    <source>
        <strain evidence="2 3">AArc-curdl1</strain>
    </source>
</reference>
<comment type="caution">
    <text evidence="2">The sequence shown here is derived from an EMBL/GenBank/DDBJ whole genome shotgun (WGS) entry which is preliminary data.</text>
</comment>
<proteinExistence type="predicted"/>